<evidence type="ECO:0000256" key="3">
    <source>
        <dbReference type="ARBA" id="ARBA00022723"/>
    </source>
</evidence>
<feature type="binding site" evidence="8">
    <location>
        <position position="97"/>
    </location>
    <ligand>
        <name>GTP</name>
        <dbReference type="ChEBI" id="CHEBI:37565"/>
    </ligand>
</feature>
<dbReference type="InterPro" id="IPR013482">
    <property type="entry name" value="Molybde_CF_guanTrfase"/>
</dbReference>
<evidence type="ECO:0000256" key="8">
    <source>
        <dbReference type="HAMAP-Rule" id="MF_00316"/>
    </source>
</evidence>
<evidence type="ECO:0000256" key="7">
    <source>
        <dbReference type="ARBA" id="ARBA00023150"/>
    </source>
</evidence>
<feature type="binding site" evidence="8">
    <location>
        <position position="142"/>
    </location>
    <ligand>
        <name>GTP</name>
        <dbReference type="ChEBI" id="CHEBI:37565"/>
    </ligand>
</feature>
<dbReference type="Pfam" id="PF12804">
    <property type="entry name" value="NTP_transf_3"/>
    <property type="match status" value="1"/>
</dbReference>
<dbReference type="GO" id="GO:0046872">
    <property type="term" value="F:metal ion binding"/>
    <property type="evidence" value="ECO:0007669"/>
    <property type="project" value="UniProtKB-KW"/>
</dbReference>
<feature type="binding site" evidence="8">
    <location>
        <position position="171"/>
    </location>
    <ligand>
        <name>GTP</name>
        <dbReference type="ChEBI" id="CHEBI:37565"/>
    </ligand>
</feature>
<comment type="subcellular location">
    <subcellularLocation>
        <location evidence="8">Cytoplasm</location>
    </subcellularLocation>
</comment>
<dbReference type="GO" id="GO:0005525">
    <property type="term" value="F:GTP binding"/>
    <property type="evidence" value="ECO:0007669"/>
    <property type="project" value="UniProtKB-UniRule"/>
</dbReference>
<dbReference type="HAMAP" id="MF_00316">
    <property type="entry name" value="MobA"/>
    <property type="match status" value="1"/>
</dbReference>
<keyword evidence="7 8" id="KW-0501">Molybdenum cofactor biosynthesis</keyword>
<comment type="similarity">
    <text evidence="8">Belongs to the MobA family.</text>
</comment>
<name>A0A831TCV5_9BACT</name>
<feature type="domain" description="MobA-like NTP transferase" evidence="9">
    <location>
        <begin position="83"/>
        <end position="232"/>
    </location>
</feature>
<dbReference type="CDD" id="cd02503">
    <property type="entry name" value="MobA"/>
    <property type="match status" value="1"/>
</dbReference>
<reference evidence="10" key="1">
    <citation type="journal article" date="2020" name="mSystems">
        <title>Genome- and Community-Level Interaction Insights into Carbon Utilization and Element Cycling Functions of Hydrothermarchaeota in Hydrothermal Sediment.</title>
        <authorList>
            <person name="Zhou Z."/>
            <person name="Liu Y."/>
            <person name="Xu W."/>
            <person name="Pan J."/>
            <person name="Luo Z.H."/>
            <person name="Li M."/>
        </authorList>
    </citation>
    <scope>NUCLEOTIDE SEQUENCE [LARGE SCALE GENOMIC DNA]</scope>
    <source>
        <strain evidence="10">SpSt-210</strain>
    </source>
</reference>
<dbReference type="InterPro" id="IPR025877">
    <property type="entry name" value="MobA-like_NTP_Trfase"/>
</dbReference>
<comment type="catalytic activity">
    <reaction evidence="8">
        <text>Mo-molybdopterin + GTP + H(+) = Mo-molybdopterin guanine dinucleotide + diphosphate</text>
        <dbReference type="Rhea" id="RHEA:34243"/>
        <dbReference type="ChEBI" id="CHEBI:15378"/>
        <dbReference type="ChEBI" id="CHEBI:33019"/>
        <dbReference type="ChEBI" id="CHEBI:37565"/>
        <dbReference type="ChEBI" id="CHEBI:71302"/>
        <dbReference type="ChEBI" id="CHEBI:71310"/>
        <dbReference type="EC" id="2.7.7.77"/>
    </reaction>
</comment>
<dbReference type="PANTHER" id="PTHR19136">
    <property type="entry name" value="MOLYBDENUM COFACTOR GUANYLYLTRANSFERASE"/>
    <property type="match status" value="1"/>
</dbReference>
<dbReference type="EMBL" id="DSIY01000293">
    <property type="protein sequence ID" value="HEG92248.1"/>
    <property type="molecule type" value="Genomic_DNA"/>
</dbReference>
<dbReference type="SUPFAM" id="SSF53448">
    <property type="entry name" value="Nucleotide-diphospho-sugar transferases"/>
    <property type="match status" value="1"/>
</dbReference>
<dbReference type="AlphaFoldDB" id="A0A831TCV5"/>
<keyword evidence="3 8" id="KW-0479">Metal-binding</keyword>
<dbReference type="Gene3D" id="3.90.550.10">
    <property type="entry name" value="Spore Coat Polysaccharide Biosynthesis Protein SpsA, Chain A"/>
    <property type="match status" value="1"/>
</dbReference>
<keyword evidence="6 8" id="KW-0342">GTP-binding</keyword>
<feature type="binding site" evidence="8">
    <location>
        <position position="171"/>
    </location>
    <ligand>
        <name>Mg(2+)</name>
        <dbReference type="ChEBI" id="CHEBI:18420"/>
    </ligand>
</feature>
<evidence type="ECO:0000256" key="5">
    <source>
        <dbReference type="ARBA" id="ARBA00022842"/>
    </source>
</evidence>
<comment type="function">
    <text evidence="8">Transfers a GMP moiety from GTP to Mo-molybdopterin (Mo-MPT) cofactor (Moco or molybdenum cofactor) to form Mo-molybdopterin guanine dinucleotide (Mo-MGD) cofactor.</text>
</comment>
<proteinExistence type="inferred from homology"/>
<keyword evidence="10" id="KW-0548">Nucleotidyltransferase</keyword>
<dbReference type="InterPro" id="IPR029044">
    <property type="entry name" value="Nucleotide-diphossugar_trans"/>
</dbReference>
<comment type="caution">
    <text evidence="10">The sequence shown here is derived from an EMBL/GenBank/DDBJ whole genome shotgun (WGS) entry which is preliminary data.</text>
</comment>
<dbReference type="PANTHER" id="PTHR19136:SF81">
    <property type="entry name" value="MOLYBDENUM COFACTOR GUANYLYLTRANSFERASE"/>
    <property type="match status" value="1"/>
</dbReference>
<sequence>MSTRHRAAWCSLTRSLPLVDGRSWPASSRSHPGDVTASIPYAYPVNNARPPSPLPAPNGVPVQWSGGTSLSGQRSNALNLSIAVLAGGQSRRMGRDKALLDFLGEPLLQRVLGRVRPLTDDLFIVATGRPEYERFGVRVVPDRFTGAGALGGIYTAIAEAGFERCLVLGCDLPFVNPGLLRFMREQPFDYDVLIPALAAERSEQGGQETLETLHAIYARSCLPAIERRLRAGQLKVIGFFPDVRVRRIPEEVIRQHDPELLSFFNANTPESFAWALERARSEMQQNLED</sequence>
<organism evidence="10">
    <name type="scientific">Thermorudis peleae</name>
    <dbReference type="NCBI Taxonomy" id="1382356"/>
    <lineage>
        <taxon>Bacteria</taxon>
        <taxon>Pseudomonadati</taxon>
        <taxon>Thermomicrobiota</taxon>
        <taxon>Thermomicrobia</taxon>
        <taxon>Thermomicrobia incertae sedis</taxon>
        <taxon>Thermorudis</taxon>
    </lineage>
</organism>
<gene>
    <name evidence="8" type="primary">mobA</name>
    <name evidence="10" type="ORF">ENP34_12565</name>
</gene>
<dbReference type="GO" id="GO:0005737">
    <property type="term" value="C:cytoplasm"/>
    <property type="evidence" value="ECO:0007669"/>
    <property type="project" value="UniProtKB-SubCell"/>
</dbReference>
<keyword evidence="5 8" id="KW-0460">Magnesium</keyword>
<evidence type="ECO:0000256" key="2">
    <source>
        <dbReference type="ARBA" id="ARBA00022679"/>
    </source>
</evidence>
<protein>
    <recommendedName>
        <fullName evidence="8">Probable molybdenum cofactor guanylyltransferase</fullName>
        <shortName evidence="8">MoCo guanylyltransferase</shortName>
        <ecNumber evidence="8">2.7.7.77</ecNumber>
    </recommendedName>
    <alternativeName>
        <fullName evidence="8">GTP:molybdopterin guanylyltransferase</fullName>
    </alternativeName>
    <alternativeName>
        <fullName evidence="8">Mo-MPT guanylyltransferase</fullName>
    </alternativeName>
    <alternativeName>
        <fullName evidence="8">Molybdopterin guanylyltransferase</fullName>
    </alternativeName>
    <alternativeName>
        <fullName evidence="8">Molybdopterin-guanine dinucleotide synthase</fullName>
        <shortName evidence="8">MGD synthase</shortName>
    </alternativeName>
</protein>
<comment type="cofactor">
    <cofactor evidence="8">
        <name>Mg(2+)</name>
        <dbReference type="ChEBI" id="CHEBI:18420"/>
    </cofactor>
</comment>
<keyword evidence="2 8" id="KW-0808">Transferase</keyword>
<keyword evidence="4 8" id="KW-0547">Nucleotide-binding</keyword>
<comment type="domain">
    <text evidence="8">The N-terminal domain determines nucleotide recognition and specific binding, while the C-terminal domain determines the specific binding to the target protein.</text>
</comment>
<evidence type="ECO:0000256" key="1">
    <source>
        <dbReference type="ARBA" id="ARBA00022490"/>
    </source>
</evidence>
<dbReference type="GO" id="GO:0061603">
    <property type="term" value="F:molybdenum cofactor guanylyltransferase activity"/>
    <property type="evidence" value="ECO:0007669"/>
    <property type="project" value="UniProtKB-EC"/>
</dbReference>
<feature type="binding site" evidence="8">
    <location>
        <begin position="85"/>
        <end position="87"/>
    </location>
    <ligand>
        <name>GTP</name>
        <dbReference type="ChEBI" id="CHEBI:37565"/>
    </ligand>
</feature>
<comment type="caution">
    <text evidence="8">Lacks conserved residue(s) required for the propagation of feature annotation.</text>
</comment>
<accession>A0A831TCV5</accession>
<evidence type="ECO:0000259" key="9">
    <source>
        <dbReference type="Pfam" id="PF12804"/>
    </source>
</evidence>
<evidence type="ECO:0000313" key="10">
    <source>
        <dbReference type="EMBL" id="HEG92248.1"/>
    </source>
</evidence>
<dbReference type="GO" id="GO:0006777">
    <property type="term" value="P:Mo-molybdopterin cofactor biosynthetic process"/>
    <property type="evidence" value="ECO:0007669"/>
    <property type="project" value="UniProtKB-KW"/>
</dbReference>
<keyword evidence="1 8" id="KW-0963">Cytoplasm</keyword>
<evidence type="ECO:0000256" key="6">
    <source>
        <dbReference type="ARBA" id="ARBA00023134"/>
    </source>
</evidence>
<evidence type="ECO:0000256" key="4">
    <source>
        <dbReference type="ARBA" id="ARBA00022741"/>
    </source>
</evidence>
<dbReference type="EC" id="2.7.7.77" evidence="8"/>